<evidence type="ECO:0000256" key="6">
    <source>
        <dbReference type="RuleBase" id="RU367044"/>
    </source>
</evidence>
<dbReference type="EMBL" id="CM031829">
    <property type="protein sequence ID" value="KAG6713908.1"/>
    <property type="molecule type" value="Genomic_DNA"/>
</dbReference>
<dbReference type="GO" id="GO:0005576">
    <property type="term" value="C:extracellular region"/>
    <property type="evidence" value="ECO:0007669"/>
    <property type="project" value="UniProtKB-SubCell"/>
</dbReference>
<dbReference type="PANTHER" id="PTHR31232:SF172">
    <property type="entry name" value="S-PROTEIN HOMOLOG"/>
    <property type="match status" value="1"/>
</dbReference>
<keyword evidence="4 6" id="KW-0964">Secreted</keyword>
<dbReference type="AlphaFoldDB" id="A0A8T1QK87"/>
<name>A0A8T1QK87_CARIL</name>
<evidence type="ECO:0000256" key="1">
    <source>
        <dbReference type="ARBA" id="ARBA00004613"/>
    </source>
</evidence>
<dbReference type="Proteomes" id="UP000811246">
    <property type="component" value="Chromosome 5"/>
</dbReference>
<comment type="similarity">
    <text evidence="2 6">Belongs to the plant self-incompatibility (S1) protein family.</text>
</comment>
<sequence>MKMKHMGMAKLYCFALVLVLAFGLSSSTRVPRVRKHYVKFINNLNNKVLNVNCKNQKPYIDLNLHILLPKEEYEFNYIIGRDMTFSCNLRHGFTSTDFPVSDRAIKRECGGNHCIWKAQDDGVYLLNRKMNQYKYKYGWDKGP</sequence>
<keyword evidence="3 6" id="KW-0713">Self-incompatibility</keyword>
<evidence type="ECO:0000313" key="8">
    <source>
        <dbReference type="EMBL" id="KAG6713908.1"/>
    </source>
</evidence>
<organism evidence="7 9">
    <name type="scientific">Carya illinoinensis</name>
    <name type="common">Pecan</name>
    <dbReference type="NCBI Taxonomy" id="32201"/>
    <lineage>
        <taxon>Eukaryota</taxon>
        <taxon>Viridiplantae</taxon>
        <taxon>Streptophyta</taxon>
        <taxon>Embryophyta</taxon>
        <taxon>Tracheophyta</taxon>
        <taxon>Spermatophyta</taxon>
        <taxon>Magnoliopsida</taxon>
        <taxon>eudicotyledons</taxon>
        <taxon>Gunneridae</taxon>
        <taxon>Pentapetalae</taxon>
        <taxon>rosids</taxon>
        <taxon>fabids</taxon>
        <taxon>Fagales</taxon>
        <taxon>Juglandaceae</taxon>
        <taxon>Carya</taxon>
    </lineage>
</organism>
<feature type="signal peptide" evidence="6">
    <location>
        <begin position="1"/>
        <end position="27"/>
    </location>
</feature>
<comment type="caution">
    <text evidence="7">The sequence shown here is derived from an EMBL/GenBank/DDBJ whole genome shotgun (WGS) entry which is preliminary data.</text>
</comment>
<dbReference type="GO" id="GO:0060320">
    <property type="term" value="P:rejection of self pollen"/>
    <property type="evidence" value="ECO:0007669"/>
    <property type="project" value="UniProtKB-KW"/>
</dbReference>
<dbReference type="Proteomes" id="UP000811609">
    <property type="component" value="Chromosome 5"/>
</dbReference>
<dbReference type="EMBL" id="CM031813">
    <property type="protein sequence ID" value="KAG6654936.1"/>
    <property type="molecule type" value="Genomic_DNA"/>
</dbReference>
<keyword evidence="5 6" id="KW-0732">Signal</keyword>
<dbReference type="InterPro" id="IPR010264">
    <property type="entry name" value="Self-incomp_S1"/>
</dbReference>
<evidence type="ECO:0000313" key="9">
    <source>
        <dbReference type="Proteomes" id="UP000811609"/>
    </source>
</evidence>
<comment type="subcellular location">
    <subcellularLocation>
        <location evidence="1 6">Secreted</location>
    </subcellularLocation>
</comment>
<dbReference type="Pfam" id="PF05938">
    <property type="entry name" value="Self-incomp_S1"/>
    <property type="match status" value="1"/>
</dbReference>
<evidence type="ECO:0000313" key="7">
    <source>
        <dbReference type="EMBL" id="KAG6654936.1"/>
    </source>
</evidence>
<reference evidence="7" key="1">
    <citation type="submission" date="2020-12" db="EMBL/GenBank/DDBJ databases">
        <title>WGS assembly of Carya illinoinensis cv. Pawnee.</title>
        <authorList>
            <person name="Platts A."/>
            <person name="Shu S."/>
            <person name="Wright S."/>
            <person name="Barry K."/>
            <person name="Edger P."/>
            <person name="Pires J.C."/>
            <person name="Schmutz J."/>
        </authorList>
    </citation>
    <scope>NUCLEOTIDE SEQUENCE</scope>
    <source>
        <tissue evidence="7">Leaf</tissue>
    </source>
</reference>
<feature type="chain" id="PRO_5036511366" description="S-protein homolog" evidence="6">
    <location>
        <begin position="28"/>
        <end position="143"/>
    </location>
</feature>
<evidence type="ECO:0000256" key="2">
    <source>
        <dbReference type="ARBA" id="ARBA00005581"/>
    </source>
</evidence>
<proteinExistence type="inferred from homology"/>
<evidence type="ECO:0000256" key="3">
    <source>
        <dbReference type="ARBA" id="ARBA00022471"/>
    </source>
</evidence>
<evidence type="ECO:0000256" key="5">
    <source>
        <dbReference type="ARBA" id="ARBA00022729"/>
    </source>
</evidence>
<protein>
    <recommendedName>
        <fullName evidence="6">S-protein homolog</fullName>
    </recommendedName>
</protein>
<accession>A0A8T1QK87</accession>
<reference evidence="8" key="2">
    <citation type="submission" date="2021-01" db="EMBL/GenBank/DDBJ databases">
        <authorList>
            <person name="Lovell J.T."/>
            <person name="Bentley N."/>
            <person name="Bhattarai G."/>
            <person name="Jenkins J.W."/>
            <person name="Sreedasyam A."/>
            <person name="Alarcon Y."/>
            <person name="Bock C."/>
            <person name="Boston L."/>
            <person name="Carlson J."/>
            <person name="Cervantes K."/>
            <person name="Clermont K."/>
            <person name="Krom N."/>
            <person name="Kubenka K."/>
            <person name="Mamidi S."/>
            <person name="Mattison C."/>
            <person name="Monteros M."/>
            <person name="Pisani C."/>
            <person name="Plott C."/>
            <person name="Rajasekar S."/>
            <person name="Rhein H.S."/>
            <person name="Rohla C."/>
            <person name="Song M."/>
            <person name="Hilaire R.S."/>
            <person name="Shu S."/>
            <person name="Wells L."/>
            <person name="Wang X."/>
            <person name="Webber J."/>
            <person name="Heerema R.J."/>
            <person name="Klein P."/>
            <person name="Conner P."/>
            <person name="Grauke L."/>
            <person name="Grimwood J."/>
            <person name="Schmutz J."/>
            <person name="Randall J.J."/>
        </authorList>
    </citation>
    <scope>NUCLEOTIDE SEQUENCE</scope>
    <source>
        <tissue evidence="8">Leaf</tissue>
    </source>
</reference>
<evidence type="ECO:0000256" key="4">
    <source>
        <dbReference type="ARBA" id="ARBA00022525"/>
    </source>
</evidence>
<gene>
    <name evidence="7" type="ORF">CIPAW_05G180500</name>
    <name evidence="8" type="ORF">I3842_05G176300</name>
</gene>
<dbReference type="PANTHER" id="PTHR31232">
    <property type="match status" value="1"/>
</dbReference>
<keyword evidence="9" id="KW-1185">Reference proteome</keyword>